<evidence type="ECO:0000256" key="5">
    <source>
        <dbReference type="ARBA" id="ARBA00023180"/>
    </source>
</evidence>
<keyword evidence="4 6" id="KW-0732">Signal</keyword>
<evidence type="ECO:0000256" key="6">
    <source>
        <dbReference type="SAM" id="SignalP"/>
    </source>
</evidence>
<keyword evidence="3" id="KW-0964">Secreted</keyword>
<evidence type="ECO:0000313" key="8">
    <source>
        <dbReference type="Proteomes" id="UP000005408"/>
    </source>
</evidence>
<keyword evidence="8" id="KW-1185">Reference proteome</keyword>
<evidence type="ECO:0000256" key="1">
    <source>
        <dbReference type="ARBA" id="ARBA00004613"/>
    </source>
</evidence>
<evidence type="ECO:0000256" key="2">
    <source>
        <dbReference type="ARBA" id="ARBA00005679"/>
    </source>
</evidence>
<feature type="chain" id="PRO_5042432192" description="Gamma-interferon-inducible lysosomal thiol reductase" evidence="6">
    <location>
        <begin position="19"/>
        <end position="251"/>
    </location>
</feature>
<dbReference type="EnsemblMetazoa" id="G7012.3">
    <property type="protein sequence ID" value="G7012.3:cds"/>
    <property type="gene ID" value="G7012"/>
</dbReference>
<organism evidence="7 8">
    <name type="scientific">Magallana gigas</name>
    <name type="common">Pacific oyster</name>
    <name type="synonym">Crassostrea gigas</name>
    <dbReference type="NCBI Taxonomy" id="29159"/>
    <lineage>
        <taxon>Eukaryota</taxon>
        <taxon>Metazoa</taxon>
        <taxon>Spiralia</taxon>
        <taxon>Lophotrochozoa</taxon>
        <taxon>Mollusca</taxon>
        <taxon>Bivalvia</taxon>
        <taxon>Autobranchia</taxon>
        <taxon>Pteriomorphia</taxon>
        <taxon>Ostreida</taxon>
        <taxon>Ostreoidea</taxon>
        <taxon>Ostreidae</taxon>
        <taxon>Magallana</taxon>
    </lineage>
</organism>
<dbReference type="InterPro" id="IPR004911">
    <property type="entry name" value="Interferon-induced_GILT"/>
</dbReference>
<protein>
    <recommendedName>
        <fullName evidence="9">Gamma-interferon-inducible lysosomal thiol reductase</fullName>
    </recommendedName>
</protein>
<dbReference type="AlphaFoldDB" id="A0A8W8NSP2"/>
<comment type="subcellular location">
    <subcellularLocation>
        <location evidence="1">Secreted</location>
    </subcellularLocation>
</comment>
<comment type="similarity">
    <text evidence="2">Belongs to the GILT family.</text>
</comment>
<dbReference type="EnsemblMetazoa" id="G7012.1">
    <property type="protein sequence ID" value="G7012.1:cds"/>
    <property type="gene ID" value="G7012"/>
</dbReference>
<dbReference type="OMA" id="YIEAQCP"/>
<accession>A0A8W8NSP2</accession>
<evidence type="ECO:0000256" key="4">
    <source>
        <dbReference type="ARBA" id="ARBA00022729"/>
    </source>
</evidence>
<reference evidence="7" key="1">
    <citation type="submission" date="2022-08" db="UniProtKB">
        <authorList>
            <consortium name="EnsemblMetazoa"/>
        </authorList>
    </citation>
    <scope>IDENTIFICATION</scope>
    <source>
        <strain evidence="7">05x7-T-G4-1.051#20</strain>
    </source>
</reference>
<dbReference type="Pfam" id="PF03227">
    <property type="entry name" value="GILT"/>
    <property type="match status" value="1"/>
</dbReference>
<proteinExistence type="inferred from homology"/>
<sequence>MVKLVVFVMVVAVAKSLGNKCDVPPEFWCGSEKVARHCQVTEQCHRFYEPNADKVRFALYYESMCPGCRDFFRTQLTKTFTALKDIMDLTLVPYGNAWEKKDASGRWNFTCQHGEDECVGNLIETCAIHLLKNISIYFPFISCIEHDEFGTPQFSAKKCAKQQGIDLQPIMDCSTSSLGNSLLHQMALKTEALNPPHEYVPWVTLNGVHTEDIQKKAEGDLTALVCDTYKGSSKPAACNKKTGLHHSRRKL</sequence>
<dbReference type="PANTHER" id="PTHR13234:SF8">
    <property type="entry name" value="GAMMA-INTERFERON-INDUCIBLE LYSOSOMAL THIOL REDUCTASE"/>
    <property type="match status" value="1"/>
</dbReference>
<feature type="signal peptide" evidence="6">
    <location>
        <begin position="1"/>
        <end position="18"/>
    </location>
</feature>
<evidence type="ECO:0000313" key="7">
    <source>
        <dbReference type="EnsemblMetazoa" id="G7012.1:cds"/>
    </source>
</evidence>
<dbReference type="Proteomes" id="UP000005408">
    <property type="component" value="Unassembled WGS sequence"/>
</dbReference>
<evidence type="ECO:0008006" key="9">
    <source>
        <dbReference type="Google" id="ProtNLM"/>
    </source>
</evidence>
<dbReference type="GO" id="GO:0005576">
    <property type="term" value="C:extracellular region"/>
    <property type="evidence" value="ECO:0007669"/>
    <property type="project" value="UniProtKB-SubCell"/>
</dbReference>
<keyword evidence="5" id="KW-0325">Glycoprotein</keyword>
<evidence type="ECO:0000256" key="3">
    <source>
        <dbReference type="ARBA" id="ARBA00022525"/>
    </source>
</evidence>
<dbReference type="GO" id="GO:0016671">
    <property type="term" value="F:oxidoreductase activity, acting on a sulfur group of donors, disulfide as acceptor"/>
    <property type="evidence" value="ECO:0007669"/>
    <property type="project" value="InterPro"/>
</dbReference>
<name>A0A8W8NSP2_MAGGI</name>
<dbReference type="PANTHER" id="PTHR13234">
    <property type="entry name" value="GAMMA-INTERFERON INDUCIBLE LYSOSOMAL THIOL REDUCTASE GILT"/>
    <property type="match status" value="1"/>
</dbReference>